<dbReference type="Pfam" id="PF11222">
    <property type="entry name" value="DUF3017"/>
    <property type="match status" value="1"/>
</dbReference>
<dbReference type="InterPro" id="IPR021385">
    <property type="entry name" value="DUF3017"/>
</dbReference>
<organism evidence="2 3">
    <name type="scientific">Cellulomonas carbonis T26</name>
    <dbReference type="NCBI Taxonomy" id="947969"/>
    <lineage>
        <taxon>Bacteria</taxon>
        <taxon>Bacillati</taxon>
        <taxon>Actinomycetota</taxon>
        <taxon>Actinomycetes</taxon>
        <taxon>Micrococcales</taxon>
        <taxon>Cellulomonadaceae</taxon>
        <taxon>Cellulomonas</taxon>
    </lineage>
</organism>
<reference evidence="2 3" key="2">
    <citation type="journal article" date="2015" name="Stand. Genomic Sci.">
        <title>Draft genome sequence of Cellulomonas carbonis T26(T) and comparative analysis of six Cellulomonas genomes.</title>
        <authorList>
            <person name="Zhuang W."/>
            <person name="Zhang S."/>
            <person name="Xia X."/>
            <person name="Wang G."/>
        </authorList>
    </citation>
    <scope>NUCLEOTIDE SEQUENCE [LARGE SCALE GENOMIC DNA]</scope>
    <source>
        <strain evidence="2 3">T26</strain>
    </source>
</reference>
<evidence type="ECO:0000256" key="1">
    <source>
        <dbReference type="SAM" id="Phobius"/>
    </source>
</evidence>
<evidence type="ECO:0000313" key="2">
    <source>
        <dbReference type="EMBL" id="KGM09143.1"/>
    </source>
</evidence>
<keyword evidence="1" id="KW-0812">Transmembrane</keyword>
<sequence>MTSPLTERHRAPALWLVTLAIAVACVAAVVEGARSAALVLVATLVGAALARLTRRGREPEGIAVRSTWFDVVVLTGLAVGIFVLQAAPGV</sequence>
<gene>
    <name evidence="2" type="ORF">N868_04050</name>
</gene>
<comment type="caution">
    <text evidence="2">The sequence shown here is derived from an EMBL/GenBank/DDBJ whole genome shotgun (WGS) entry which is preliminary data.</text>
</comment>
<keyword evidence="1" id="KW-0472">Membrane</keyword>
<dbReference type="EMBL" id="AXCY01000119">
    <property type="protein sequence ID" value="KGM09143.1"/>
    <property type="molecule type" value="Genomic_DNA"/>
</dbReference>
<feature type="transmembrane region" description="Helical" evidence="1">
    <location>
        <begin position="36"/>
        <end position="54"/>
    </location>
</feature>
<dbReference type="Proteomes" id="UP000029839">
    <property type="component" value="Unassembled WGS sequence"/>
</dbReference>
<dbReference type="AlphaFoldDB" id="A0A0A0BKT8"/>
<proteinExistence type="predicted"/>
<accession>A0A0A0BKT8</accession>
<keyword evidence="1" id="KW-1133">Transmembrane helix</keyword>
<reference evidence="2 3" key="1">
    <citation type="submission" date="2013-08" db="EMBL/GenBank/DDBJ databases">
        <title>Genome sequencing of Cellulomonas carbonis T26.</title>
        <authorList>
            <person name="Chen F."/>
            <person name="Li Y."/>
            <person name="Wang G."/>
        </authorList>
    </citation>
    <scope>NUCLEOTIDE SEQUENCE [LARGE SCALE GENOMIC DNA]</scope>
    <source>
        <strain evidence="2 3">T26</strain>
    </source>
</reference>
<feature type="transmembrane region" description="Helical" evidence="1">
    <location>
        <begin position="12"/>
        <end position="30"/>
    </location>
</feature>
<evidence type="ECO:0000313" key="3">
    <source>
        <dbReference type="Proteomes" id="UP000029839"/>
    </source>
</evidence>
<feature type="transmembrane region" description="Helical" evidence="1">
    <location>
        <begin position="66"/>
        <end position="87"/>
    </location>
</feature>
<protein>
    <recommendedName>
        <fullName evidence="4">DUF3017 domain-containing protein</fullName>
    </recommendedName>
</protein>
<evidence type="ECO:0008006" key="4">
    <source>
        <dbReference type="Google" id="ProtNLM"/>
    </source>
</evidence>
<dbReference type="OrthoDB" id="9951387at2"/>
<dbReference type="RefSeq" id="WP_043609275.1">
    <property type="nucleotide sequence ID" value="NZ_AXCY01000119.1"/>
</dbReference>
<keyword evidence="3" id="KW-1185">Reference proteome</keyword>
<name>A0A0A0BKT8_9CELL</name>